<organism evidence="2 3">
    <name type="scientific">Panicum miliaceum</name>
    <name type="common">Proso millet</name>
    <name type="synonym">Broomcorn millet</name>
    <dbReference type="NCBI Taxonomy" id="4540"/>
    <lineage>
        <taxon>Eukaryota</taxon>
        <taxon>Viridiplantae</taxon>
        <taxon>Streptophyta</taxon>
        <taxon>Embryophyta</taxon>
        <taxon>Tracheophyta</taxon>
        <taxon>Spermatophyta</taxon>
        <taxon>Magnoliopsida</taxon>
        <taxon>Liliopsida</taxon>
        <taxon>Poales</taxon>
        <taxon>Poaceae</taxon>
        <taxon>PACMAD clade</taxon>
        <taxon>Panicoideae</taxon>
        <taxon>Panicodae</taxon>
        <taxon>Paniceae</taxon>
        <taxon>Panicinae</taxon>
        <taxon>Panicum</taxon>
        <taxon>Panicum sect. Panicum</taxon>
    </lineage>
</organism>
<evidence type="ECO:0000313" key="2">
    <source>
        <dbReference type="EMBL" id="RLM80565.1"/>
    </source>
</evidence>
<gene>
    <name evidence="2" type="ORF">C2845_PM12G14150</name>
</gene>
<proteinExistence type="predicted"/>
<protein>
    <recommendedName>
        <fullName evidence="1">HAT C-terminal dimerisation domain-containing protein</fullName>
    </recommendedName>
</protein>
<evidence type="ECO:0000259" key="1">
    <source>
        <dbReference type="Pfam" id="PF05699"/>
    </source>
</evidence>
<sequence>MKNMISTNGDDLAKNKAAMEASYDLHLCATELDLYLEEPLLPRTQELDIIQWWQHAGLKYPTLQKIARDALAICVTTVASKLVFSTSGRIISPHCSRLAPSMIEALMCMQAWSHADMLGSQPTFVGTLMTCLDKKDEEMDEDDSTITDE</sequence>
<dbReference type="GO" id="GO:0046983">
    <property type="term" value="F:protein dimerization activity"/>
    <property type="evidence" value="ECO:0007669"/>
    <property type="project" value="InterPro"/>
</dbReference>
<name>A0A3L6QL23_PANMI</name>
<dbReference type="EMBL" id="PQIB02000012">
    <property type="protein sequence ID" value="RLM80565.1"/>
    <property type="molecule type" value="Genomic_DNA"/>
</dbReference>
<dbReference type="Proteomes" id="UP000275267">
    <property type="component" value="Unassembled WGS sequence"/>
</dbReference>
<dbReference type="PANTHER" id="PTHR23272">
    <property type="entry name" value="BED FINGER-RELATED"/>
    <property type="match status" value="1"/>
</dbReference>
<comment type="caution">
    <text evidence="2">The sequence shown here is derived from an EMBL/GenBank/DDBJ whole genome shotgun (WGS) entry which is preliminary data.</text>
</comment>
<dbReference type="InterPro" id="IPR008906">
    <property type="entry name" value="HATC_C_dom"/>
</dbReference>
<dbReference type="STRING" id="4540.A0A3L6QL23"/>
<dbReference type="PANTHER" id="PTHR23272:SF187">
    <property type="entry name" value="AC9 TRANSPOSASE-RELATED"/>
    <property type="match status" value="1"/>
</dbReference>
<feature type="domain" description="HAT C-terminal dimerisation" evidence="1">
    <location>
        <begin position="31"/>
        <end position="112"/>
    </location>
</feature>
<accession>A0A3L6QL23</accession>
<dbReference type="OrthoDB" id="671550at2759"/>
<reference evidence="3" key="1">
    <citation type="journal article" date="2019" name="Nat. Commun.">
        <title>The genome of broomcorn millet.</title>
        <authorList>
            <person name="Zou C."/>
            <person name="Miki D."/>
            <person name="Li D."/>
            <person name="Tang Q."/>
            <person name="Xiao L."/>
            <person name="Rajput S."/>
            <person name="Deng P."/>
            <person name="Jia W."/>
            <person name="Huang R."/>
            <person name="Zhang M."/>
            <person name="Sun Y."/>
            <person name="Hu J."/>
            <person name="Fu X."/>
            <person name="Schnable P.S."/>
            <person name="Li F."/>
            <person name="Zhang H."/>
            <person name="Feng B."/>
            <person name="Zhu X."/>
            <person name="Liu R."/>
            <person name="Schnable J.C."/>
            <person name="Zhu J.-K."/>
            <person name="Zhang H."/>
        </authorList>
    </citation>
    <scope>NUCLEOTIDE SEQUENCE [LARGE SCALE GENOMIC DNA]</scope>
</reference>
<dbReference type="SUPFAM" id="SSF53098">
    <property type="entry name" value="Ribonuclease H-like"/>
    <property type="match status" value="1"/>
</dbReference>
<dbReference type="AlphaFoldDB" id="A0A3L6QL23"/>
<dbReference type="Pfam" id="PF05699">
    <property type="entry name" value="Dimer_Tnp_hAT"/>
    <property type="match status" value="1"/>
</dbReference>
<keyword evidence="3" id="KW-1185">Reference proteome</keyword>
<dbReference type="InterPro" id="IPR012337">
    <property type="entry name" value="RNaseH-like_sf"/>
</dbReference>
<evidence type="ECO:0000313" key="3">
    <source>
        <dbReference type="Proteomes" id="UP000275267"/>
    </source>
</evidence>